<organism evidence="2 3">
    <name type="scientific">Actinomycetospora termitidis</name>
    <dbReference type="NCBI Taxonomy" id="3053470"/>
    <lineage>
        <taxon>Bacteria</taxon>
        <taxon>Bacillati</taxon>
        <taxon>Actinomycetota</taxon>
        <taxon>Actinomycetes</taxon>
        <taxon>Pseudonocardiales</taxon>
        <taxon>Pseudonocardiaceae</taxon>
        <taxon>Actinomycetospora</taxon>
    </lineage>
</organism>
<evidence type="ECO:0000313" key="3">
    <source>
        <dbReference type="Proteomes" id="UP001231924"/>
    </source>
</evidence>
<sequence length="237" mass="24681">MTDLADESSSLLEWATRLAVDPELRARLAADPRGLLSDEGFTQVRPSDLHHALRLVTDSVAARLGHDVDGDVAGSAVSQLAGEHPLEAIARQLVHVTDTVLAGPVSGDGHHDVDELDLGAGPRDHEAFADPAADLDGLHDLEVPGHHDAPVVPDVDHPDHPPLHDPSDPAEVDHPAAGAADTDPGPAEVFVLAGPADEVHHPDDDGGHDSLITDHDAVLPDHDVPAGALAGHDDLDL</sequence>
<dbReference type="Proteomes" id="UP001231924">
    <property type="component" value="Unassembled WGS sequence"/>
</dbReference>
<gene>
    <name evidence="2" type="ORF">QRT03_00235</name>
</gene>
<dbReference type="RefSeq" id="WP_286050405.1">
    <property type="nucleotide sequence ID" value="NZ_JASVWF010000001.1"/>
</dbReference>
<comment type="caution">
    <text evidence="2">The sequence shown here is derived from an EMBL/GenBank/DDBJ whole genome shotgun (WGS) entry which is preliminary data.</text>
</comment>
<proteinExistence type="predicted"/>
<feature type="region of interest" description="Disordered" evidence="1">
    <location>
        <begin position="105"/>
        <end position="237"/>
    </location>
</feature>
<accession>A0ABT7M149</accession>
<keyword evidence="3" id="KW-1185">Reference proteome</keyword>
<feature type="compositionally biased region" description="Basic and acidic residues" evidence="1">
    <location>
        <begin position="197"/>
        <end position="224"/>
    </location>
</feature>
<evidence type="ECO:0000256" key="1">
    <source>
        <dbReference type="SAM" id="MobiDB-lite"/>
    </source>
</evidence>
<reference evidence="2 3" key="1">
    <citation type="submission" date="2023-06" db="EMBL/GenBank/DDBJ databases">
        <title>Actinomycetospora Odt1-22.</title>
        <authorList>
            <person name="Supong K."/>
        </authorList>
    </citation>
    <scope>NUCLEOTIDE SEQUENCE [LARGE SCALE GENOMIC DNA]</scope>
    <source>
        <strain evidence="2 3">Odt1-22</strain>
    </source>
</reference>
<name>A0ABT7M149_9PSEU</name>
<protein>
    <submittedName>
        <fullName evidence="2">Uncharacterized protein</fullName>
    </submittedName>
</protein>
<dbReference type="EMBL" id="JASVWF010000001">
    <property type="protein sequence ID" value="MDL5154374.1"/>
    <property type="molecule type" value="Genomic_DNA"/>
</dbReference>
<evidence type="ECO:0000313" key="2">
    <source>
        <dbReference type="EMBL" id="MDL5154374.1"/>
    </source>
</evidence>
<feature type="compositionally biased region" description="Basic and acidic residues" evidence="1">
    <location>
        <begin position="136"/>
        <end position="174"/>
    </location>
</feature>
<feature type="compositionally biased region" description="Low complexity" evidence="1">
    <location>
        <begin position="175"/>
        <end position="187"/>
    </location>
</feature>